<keyword evidence="5" id="KW-0813">Transport</keyword>
<keyword evidence="5" id="KW-0653">Protein transport</keyword>
<feature type="compositionally biased region" description="Basic residues" evidence="6">
    <location>
        <begin position="1"/>
        <end position="13"/>
    </location>
</feature>
<feature type="transmembrane region" description="Helical" evidence="5">
    <location>
        <begin position="37"/>
        <end position="54"/>
    </location>
</feature>
<evidence type="ECO:0000313" key="8">
    <source>
        <dbReference type="Proteomes" id="UP000662873"/>
    </source>
</evidence>
<feature type="transmembrane region" description="Helical" evidence="5">
    <location>
        <begin position="140"/>
        <end position="162"/>
    </location>
</feature>
<gene>
    <name evidence="5" type="primary">tatC</name>
    <name evidence="7" type="ORF">NPRO_14530</name>
</gene>
<feature type="transmembrane region" description="Helical" evidence="5">
    <location>
        <begin position="99"/>
        <end position="120"/>
    </location>
</feature>
<dbReference type="InterPro" id="IPR002033">
    <property type="entry name" value="TatC"/>
</dbReference>
<feature type="transmembrane region" description="Helical" evidence="5">
    <location>
        <begin position="215"/>
        <end position="233"/>
    </location>
</feature>
<evidence type="ECO:0000256" key="3">
    <source>
        <dbReference type="ARBA" id="ARBA00022989"/>
    </source>
</evidence>
<dbReference type="PRINTS" id="PR01840">
    <property type="entry name" value="TATCFAMILY"/>
</dbReference>
<evidence type="ECO:0000256" key="4">
    <source>
        <dbReference type="ARBA" id="ARBA00023136"/>
    </source>
</evidence>
<accession>A0A809RB38</accession>
<proteinExistence type="inferred from homology"/>
<dbReference type="AlphaFoldDB" id="A0A809RB38"/>
<comment type="function">
    <text evidence="5">Part of the twin-arginine translocation (Tat) system that transports large folded proteins containing a characteristic twin-arginine motif in their signal peptide across membranes.</text>
</comment>
<keyword evidence="5" id="KW-1003">Cell membrane</keyword>
<dbReference type="HAMAP" id="MF_00902">
    <property type="entry name" value="TatC"/>
    <property type="match status" value="1"/>
</dbReference>
<dbReference type="KEGG" id="npy:NPRO_14530"/>
<evidence type="ECO:0000256" key="6">
    <source>
        <dbReference type="SAM" id="MobiDB-lite"/>
    </source>
</evidence>
<comment type="similarity">
    <text evidence="5">Belongs to the TatC family.</text>
</comment>
<keyword evidence="4 5" id="KW-0472">Membrane</keyword>
<keyword evidence="2 5" id="KW-0812">Transmembrane</keyword>
<dbReference type="GO" id="GO:0043953">
    <property type="term" value="P:protein transport by the Tat complex"/>
    <property type="evidence" value="ECO:0007669"/>
    <property type="project" value="UniProtKB-UniRule"/>
</dbReference>
<keyword evidence="3 5" id="KW-1133">Transmembrane helix</keyword>
<reference evidence="7" key="1">
    <citation type="journal article" name="DNA Res.">
        <title>The physiological potential of anammox bacteria as revealed by their core genome structure.</title>
        <authorList>
            <person name="Okubo T."/>
            <person name="Toyoda A."/>
            <person name="Fukuhara K."/>
            <person name="Uchiyama I."/>
            <person name="Harigaya Y."/>
            <person name="Kuroiwa M."/>
            <person name="Suzuki T."/>
            <person name="Murakami Y."/>
            <person name="Suwa Y."/>
            <person name="Takami H."/>
        </authorList>
    </citation>
    <scope>NUCLEOTIDE SEQUENCE</scope>
    <source>
        <strain evidence="7">317325-2</strain>
    </source>
</reference>
<evidence type="ECO:0000256" key="1">
    <source>
        <dbReference type="ARBA" id="ARBA00004141"/>
    </source>
</evidence>
<dbReference type="EMBL" id="AP021858">
    <property type="protein sequence ID" value="BBO23858.1"/>
    <property type="molecule type" value="Genomic_DNA"/>
</dbReference>
<dbReference type="Proteomes" id="UP000662873">
    <property type="component" value="Chromosome"/>
</dbReference>
<dbReference type="PANTHER" id="PTHR30371">
    <property type="entry name" value="SEC-INDEPENDENT PROTEIN TRANSLOCASE PROTEIN TATC"/>
    <property type="match status" value="1"/>
</dbReference>
<dbReference type="Pfam" id="PF00902">
    <property type="entry name" value="TatC"/>
    <property type="match status" value="1"/>
</dbReference>
<evidence type="ECO:0000256" key="5">
    <source>
        <dbReference type="HAMAP-Rule" id="MF_00902"/>
    </source>
</evidence>
<dbReference type="GO" id="GO:0033281">
    <property type="term" value="C:TAT protein transport complex"/>
    <property type="evidence" value="ECO:0007669"/>
    <property type="project" value="UniProtKB-UniRule"/>
</dbReference>
<protein>
    <recommendedName>
        <fullName evidence="5">Sec-independent protein translocase protein TatC</fullName>
    </recommendedName>
</protein>
<organism evidence="7 8">
    <name type="scientific">Candidatus Nitrosymbiomonas proteolyticus</name>
    <dbReference type="NCBI Taxonomy" id="2608984"/>
    <lineage>
        <taxon>Bacteria</taxon>
        <taxon>Bacillati</taxon>
        <taxon>Armatimonadota</taxon>
        <taxon>Armatimonadota incertae sedis</taxon>
        <taxon>Candidatus Nitrosymbiomonas</taxon>
    </lineage>
</organism>
<evidence type="ECO:0000313" key="7">
    <source>
        <dbReference type="EMBL" id="BBO23858.1"/>
    </source>
</evidence>
<feature type="transmembrane region" description="Helical" evidence="5">
    <location>
        <begin position="239"/>
        <end position="260"/>
    </location>
</feature>
<dbReference type="NCBIfam" id="TIGR00945">
    <property type="entry name" value="tatC"/>
    <property type="match status" value="1"/>
</dbReference>
<comment type="subcellular location">
    <subcellularLocation>
        <location evidence="5">Cell membrane</location>
        <topology evidence="5">Multi-pass membrane protein</topology>
    </subcellularLocation>
    <subcellularLocation>
        <location evidence="1">Membrane</location>
        <topology evidence="1">Multi-pass membrane protein</topology>
    </subcellularLocation>
</comment>
<name>A0A809RB38_9BACT</name>
<feature type="transmembrane region" description="Helical" evidence="5">
    <location>
        <begin position="182"/>
        <end position="203"/>
    </location>
</feature>
<feature type="region of interest" description="Disordered" evidence="6">
    <location>
        <begin position="1"/>
        <end position="20"/>
    </location>
</feature>
<comment type="subunit">
    <text evidence="5">Forms a complex with TatA.</text>
</comment>
<dbReference type="GO" id="GO:0009977">
    <property type="term" value="F:proton motive force dependent protein transmembrane transporter activity"/>
    <property type="evidence" value="ECO:0007669"/>
    <property type="project" value="TreeGrafter"/>
</dbReference>
<evidence type="ECO:0000256" key="2">
    <source>
        <dbReference type="ARBA" id="ARBA00022692"/>
    </source>
</evidence>
<keyword evidence="5" id="KW-0811">Translocation</keyword>
<dbReference type="GO" id="GO:0065002">
    <property type="term" value="P:intracellular protein transmembrane transport"/>
    <property type="evidence" value="ECO:0007669"/>
    <property type="project" value="TreeGrafter"/>
</dbReference>
<sequence length="277" mass="31386">MPLKIASKRKNKRGSSADPEEYRMTLSEHISELRDRIVRTFVVIAVGWTVGWFIQPYLYDSLNHLVNVAVADYRKTHADFQYSEPFKSATEAFFLKFRLSFMIGLGIALPYIVLQIWGFVSPGLKAEERRPIRRLAPLSVLLFALGVTLCWLVLPTTLRWFLSFFEDFPGTALYQEPGTMVFFMFKLMLAFGVGFQLPLVVYIAGRIGLIGPDTLIHYWRHAIAFVVITSAILTPTGDAFTLLMMAIPMTLLLAISVAAVKLTVKRSDWAPELDELD</sequence>
<dbReference type="PANTHER" id="PTHR30371:SF0">
    <property type="entry name" value="SEC-INDEPENDENT PROTEIN TRANSLOCASE PROTEIN TATC, CHLOROPLASTIC-RELATED"/>
    <property type="match status" value="1"/>
</dbReference>